<dbReference type="GeneID" id="25479089"/>
<dbReference type="SUPFAM" id="SSF52540">
    <property type="entry name" value="P-loop containing nucleoside triphosphate hydrolases"/>
    <property type="match status" value="1"/>
</dbReference>
<keyword evidence="2" id="KW-0378">Hydrolase</keyword>
<dbReference type="Gene3D" id="3.40.50.300">
    <property type="entry name" value="P-loop containing nucleotide triphosphate hydrolases"/>
    <property type="match status" value="1"/>
</dbReference>
<dbReference type="PROSITE" id="PS51206">
    <property type="entry name" value="SF3_HELICASE_1"/>
    <property type="match status" value="1"/>
</dbReference>
<keyword evidence="3" id="KW-0067">ATP-binding</keyword>
<evidence type="ECO:0000313" key="6">
    <source>
        <dbReference type="Proteomes" id="UP000201485"/>
    </source>
</evidence>
<dbReference type="Pfam" id="PF08707">
    <property type="entry name" value="PriCT_2"/>
    <property type="match status" value="1"/>
</dbReference>
<dbReference type="NCBIfam" id="TIGR01613">
    <property type="entry name" value="primase_Cterm"/>
    <property type="match status" value="1"/>
</dbReference>
<proteinExistence type="predicted"/>
<dbReference type="InterPro" id="IPR006500">
    <property type="entry name" value="Helicase_put_C_phage/plasmid"/>
</dbReference>
<evidence type="ECO:0000256" key="3">
    <source>
        <dbReference type="ARBA" id="ARBA00022840"/>
    </source>
</evidence>
<dbReference type="RefSeq" id="YP_009163801.1">
    <property type="nucleotide sequence ID" value="NC_027778.1"/>
</dbReference>
<evidence type="ECO:0000259" key="4">
    <source>
        <dbReference type="PROSITE" id="PS51206"/>
    </source>
</evidence>
<keyword evidence="1" id="KW-0547">Nucleotide-binding</keyword>
<dbReference type="Pfam" id="PF08706">
    <property type="entry name" value="D5_N"/>
    <property type="match status" value="1"/>
</dbReference>
<dbReference type="PANTHER" id="PTHR35372">
    <property type="entry name" value="ATP BINDING PROTEIN-RELATED"/>
    <property type="match status" value="1"/>
</dbReference>
<feature type="domain" description="SF3 helicase" evidence="4">
    <location>
        <begin position="607"/>
        <end position="772"/>
    </location>
</feature>
<dbReference type="Proteomes" id="UP000201485">
    <property type="component" value="Segment"/>
</dbReference>
<dbReference type="InterPro" id="IPR027417">
    <property type="entry name" value="P-loop_NTPase"/>
</dbReference>
<sequence>MGDPLSEFLKCDKQPFGDTNGTTHVMLTGGSFIIDMCRFQELYAFLGDNYADRPFSLAECRMQETVLTIDVDYRAEYTEDHLYNLQTHVMPIHREIIRLLEESVIGGILPEDLSFVLLEKLDLETGDVLPPQICDNHRNVKQGFHMQYINIVANTRALTEYIVKPLHEKYADVDLSSCSNAWLVYGATKTGESYPPPYTVTGYYDKNGVAMSVANAYNNYIFPDACALLDDDTVDTKFRKLLSVRPYGRNRYKRRLQETTPLSASQVIVLDNRQDQTRLRFRDVIQLDHIKELVALLPASLASDRDVWLKLGFCLWQITNASEDGLKIWIEFSAKCPEKFSLIACEDLWDRQMRHNAYTIATLKYMAKKYNLEGYRDWTTKLSFSDDELQITHVNLARIMYNTLNTDYVCGNIKSDLWYMFNGVVWSEKGAYTLRSMISDNNGPIQHVICQHLSVLGSMLEEVDDNKEAKAIDKKIEVLHKALLNLGNSSYKTSVMRECAELFYKEDFVQQLDTNPYIIAFKNGVYDFKTCIFRQGEPEDMLSKMLPIKYLDNYNTIDLIGPLDTYRKPDGIIDVAAVLDVIYSNQICFPELKEVLLYFTQTFPDRDIREYFVRQTSKVFVGGNCDKVCLFWTGNGNNGKTVTQTLYERMLGKYAVKMSTTVITGKKPCSAVANPELARLANGVRWVVIEEPNNDEMINPGTLKSLTGNDTFFARDLYCSGKETAEITPMFKMHCICNTLPGMRQADLATWNRVRVVPFEAIFVSEERYNRENPENMYIQKSDPRFIDNIPHMIEPLAWLLVFVWMITRGEPSDVYTMPEKVLEATKEYQRENNHMETFIETMVIKQENSVITYAELFKTFTEWLAAFCPGNTQYATQQRVIYEFSAYSNCKRSNNTIRGYAFRDTTDNE</sequence>
<protein>
    <submittedName>
        <fullName evidence="5">ORF_040R</fullName>
    </submittedName>
</protein>
<dbReference type="InterPro" id="IPR014818">
    <property type="entry name" value="Phage/plasmid_primase_P4_C"/>
</dbReference>
<dbReference type="InterPro" id="IPR014015">
    <property type="entry name" value="Helicase_SF3_DNA-vir"/>
</dbReference>
<evidence type="ECO:0000256" key="2">
    <source>
        <dbReference type="ARBA" id="ARBA00022801"/>
    </source>
</evidence>
<dbReference type="InterPro" id="IPR014819">
    <property type="entry name" value="PriCT_2"/>
</dbReference>
<dbReference type="GO" id="GO:0016817">
    <property type="term" value="F:hydrolase activity, acting on acid anhydrides"/>
    <property type="evidence" value="ECO:0007669"/>
    <property type="project" value="InterPro"/>
</dbReference>
<reference evidence="5 6" key="1">
    <citation type="journal article" date="2015" name="PLoS Pathog.">
        <title>A Novel Virus Causes Scale Drop Disease in Lates calcarifer.</title>
        <authorList>
            <person name="de Groof A."/>
            <person name="Guelen L."/>
            <person name="Deijs M."/>
            <person name="van der Wal Y."/>
            <person name="Miyata M."/>
            <person name="Ng K.S."/>
            <person name="van Grinsven L."/>
            <person name="Simmelink B."/>
            <person name="Biermann Y."/>
            <person name="Grisez L."/>
            <person name="van Lent J."/>
            <person name="de Ronde A."/>
            <person name="Chang S.F."/>
            <person name="Schrier C."/>
            <person name="van der Hoek L."/>
        </authorList>
    </citation>
    <scope>NUCLEOTIDE SEQUENCE [LARGE SCALE GENOMIC DNA]</scope>
    <source>
        <strain evidence="5">C4575</strain>
    </source>
</reference>
<dbReference type="InterPro" id="IPR056443">
    <property type="entry name" value="AEP_C962R"/>
</dbReference>
<name>A0A0K1L747_9VIRU</name>
<dbReference type="EMBL" id="KR139659">
    <property type="protein sequence ID" value="AKU37455.1"/>
    <property type="molecule type" value="Genomic_DNA"/>
</dbReference>
<dbReference type="OrthoDB" id="987at10239"/>
<dbReference type="GO" id="GO:0005524">
    <property type="term" value="F:ATP binding"/>
    <property type="evidence" value="ECO:0007669"/>
    <property type="project" value="UniProtKB-KW"/>
</dbReference>
<keyword evidence="6" id="KW-1185">Reference proteome</keyword>
<dbReference type="InterPro" id="IPR051620">
    <property type="entry name" value="ORF904-like_C"/>
</dbReference>
<accession>A0A0K1L747</accession>
<dbReference type="KEGG" id="vg:25479089"/>
<evidence type="ECO:0000313" key="5">
    <source>
        <dbReference type="EMBL" id="AKU37455.1"/>
    </source>
</evidence>
<evidence type="ECO:0000256" key="1">
    <source>
        <dbReference type="ARBA" id="ARBA00022741"/>
    </source>
</evidence>
<dbReference type="PANTHER" id="PTHR35372:SF2">
    <property type="entry name" value="SF3 HELICASE DOMAIN-CONTAINING PROTEIN"/>
    <property type="match status" value="1"/>
</dbReference>
<organism evidence="5 6">
    <name type="scientific">Scale drop disease virus</name>
    <dbReference type="NCBI Taxonomy" id="1697349"/>
    <lineage>
        <taxon>Viruses</taxon>
        <taxon>Varidnaviria</taxon>
        <taxon>Bamfordvirae</taxon>
        <taxon>Nucleocytoviricota</taxon>
        <taxon>Megaviricetes</taxon>
        <taxon>Pimascovirales</taxon>
        <taxon>Pimascovirales incertae sedis</taxon>
        <taxon>Iridoviridae</taxon>
        <taxon>Alphairidovirinae</taxon>
        <taxon>Megalocytivirus</taxon>
        <taxon>Megalocytivirus lates1</taxon>
    </lineage>
</organism>
<gene>
    <name evidence="5" type="ORF">SDDV_040</name>
</gene>
<dbReference type="Pfam" id="PF23162">
    <property type="entry name" value="AEP_C962R"/>
    <property type="match status" value="1"/>
</dbReference>